<dbReference type="InterPro" id="IPR036249">
    <property type="entry name" value="Thioredoxin-like_sf"/>
</dbReference>
<dbReference type="Pfam" id="PF00578">
    <property type="entry name" value="AhpC-TSA"/>
    <property type="match status" value="1"/>
</dbReference>
<dbReference type="PROSITE" id="PS51352">
    <property type="entry name" value="THIOREDOXIN_2"/>
    <property type="match status" value="1"/>
</dbReference>
<dbReference type="InterPro" id="IPR000866">
    <property type="entry name" value="AhpC/TSA"/>
</dbReference>
<evidence type="ECO:0000313" key="4">
    <source>
        <dbReference type="Proteomes" id="UP000651271"/>
    </source>
</evidence>
<dbReference type="Proteomes" id="UP000651271">
    <property type="component" value="Unassembled WGS sequence"/>
</dbReference>
<keyword evidence="1" id="KW-1133">Transmembrane helix</keyword>
<keyword evidence="4" id="KW-1185">Reference proteome</keyword>
<dbReference type="PANTHER" id="PTHR42852:SF17">
    <property type="entry name" value="THIOREDOXIN-LIKE PROTEIN HI_1115"/>
    <property type="match status" value="1"/>
</dbReference>
<dbReference type="Gene3D" id="3.40.30.10">
    <property type="entry name" value="Glutaredoxin"/>
    <property type="match status" value="1"/>
</dbReference>
<feature type="domain" description="Thioredoxin" evidence="2">
    <location>
        <begin position="169"/>
        <end position="322"/>
    </location>
</feature>
<dbReference type="EMBL" id="JACOIJ010000021">
    <property type="protein sequence ID" value="MBD1430167.1"/>
    <property type="molecule type" value="Genomic_DNA"/>
</dbReference>
<name>A0ABR7YFS3_9SPHI</name>
<reference evidence="3 4" key="1">
    <citation type="submission" date="2020-08" db="EMBL/GenBank/DDBJ databases">
        <title>Sphingobacterium sp. DN04309 isolated from aquaculture water.</title>
        <authorList>
            <person name="Zhang M."/>
        </authorList>
    </citation>
    <scope>NUCLEOTIDE SEQUENCE [LARGE SCALE GENOMIC DNA]</scope>
    <source>
        <strain evidence="3 4">DN04309</strain>
    </source>
</reference>
<dbReference type="InterPro" id="IPR013766">
    <property type="entry name" value="Thioredoxin_domain"/>
</dbReference>
<keyword evidence="1" id="KW-0472">Membrane</keyword>
<feature type="transmembrane region" description="Helical" evidence="1">
    <location>
        <begin position="12"/>
        <end position="35"/>
    </location>
</feature>
<evidence type="ECO:0000313" key="3">
    <source>
        <dbReference type="EMBL" id="MBD1430167.1"/>
    </source>
</evidence>
<dbReference type="RefSeq" id="WP_190302428.1">
    <property type="nucleotide sequence ID" value="NZ_JACOIJ010000021.1"/>
</dbReference>
<sequence length="587" mass="66843">MKNFYKPGLRMSIIRLHLYLIKFLADILIFIISFIGKGDDNTNSDFSKGNSKTSSSRANKKSRILMLSGILFSKRAVKKKNDQQQEEQDSYGQYLSNKIYEHQLSLANREKGIKIAEDIKSKRGALRFSKGYFPYAQDLLCGFALLFIFSFLNFSSYAQAREATEPEALQVGDTVPQDLWELPIHVVNDNSKNVRLRDFRDKKIIILDFWATWCGPCINSLYKLDSLQPAFSKDVQFIPISNESAEKVKTFLDTRKIGLLSGHGNSDISKYFPYRSIPHQVWIVGEKIFATTDGINTTGENLGELISTGHVQLRNKVDNMSVDLQKPLLIGGNGGTAERLVYRSLFMKRIQADIGGISFDRGANNVLMYNVTLAMMLTRSFLYDLPLALRKENRIVFECSDSLMNTITARNLKRSSGNYQDDVAYHNWMDSNLYCYNLILNRKIPQRDALEIMKSDLKNFLLLEKGIEVKLEKRVTRTYVLQKMDSYKNLTTAGGRSSLEASNGEIFLINNYMSALVSSVSNALDRKGDPYPVTDETGIKHKIDLRLAISRIENIDQLNGALKRYGLELVLKDIPMEMIVLKEKNYN</sequence>
<protein>
    <submittedName>
        <fullName evidence="3">Redoxin domain-containing protein</fullName>
    </submittedName>
</protein>
<comment type="caution">
    <text evidence="3">The sequence shown here is derived from an EMBL/GenBank/DDBJ whole genome shotgun (WGS) entry which is preliminary data.</text>
</comment>
<accession>A0ABR7YFS3</accession>
<organism evidence="3 4">
    <name type="scientific">Sphingobacterium litopenaei</name>
    <dbReference type="NCBI Taxonomy" id="2763500"/>
    <lineage>
        <taxon>Bacteria</taxon>
        <taxon>Pseudomonadati</taxon>
        <taxon>Bacteroidota</taxon>
        <taxon>Sphingobacteriia</taxon>
        <taxon>Sphingobacteriales</taxon>
        <taxon>Sphingobacteriaceae</taxon>
        <taxon>Sphingobacterium</taxon>
    </lineage>
</organism>
<dbReference type="SUPFAM" id="SSF52833">
    <property type="entry name" value="Thioredoxin-like"/>
    <property type="match status" value="1"/>
</dbReference>
<dbReference type="PANTHER" id="PTHR42852">
    <property type="entry name" value="THIOL:DISULFIDE INTERCHANGE PROTEIN DSBE"/>
    <property type="match status" value="1"/>
</dbReference>
<gene>
    <name evidence="3" type="ORF">H8B04_11425</name>
</gene>
<proteinExistence type="predicted"/>
<dbReference type="InterPro" id="IPR050553">
    <property type="entry name" value="Thioredoxin_ResA/DsbE_sf"/>
</dbReference>
<keyword evidence="1" id="KW-0812">Transmembrane</keyword>
<dbReference type="CDD" id="cd02966">
    <property type="entry name" value="TlpA_like_family"/>
    <property type="match status" value="1"/>
</dbReference>
<evidence type="ECO:0000259" key="2">
    <source>
        <dbReference type="PROSITE" id="PS51352"/>
    </source>
</evidence>
<evidence type="ECO:0000256" key="1">
    <source>
        <dbReference type="SAM" id="Phobius"/>
    </source>
</evidence>